<dbReference type="PANTHER" id="PTHR48302">
    <property type="entry name" value="ULP1 PROTEASE FAMILY, C-TERMINAL CATALYTIC DOMAIN CONTAINING PROTEIN"/>
    <property type="match status" value="1"/>
</dbReference>
<comment type="caution">
    <text evidence="2">The sequence shown here is derived from an EMBL/GenBank/DDBJ whole genome shotgun (WGS) entry which is preliminary data.</text>
</comment>
<dbReference type="PANTHER" id="PTHR48302:SF2">
    <property type="entry name" value="DUF1985 DOMAIN-CONTAINING PROTEIN"/>
    <property type="match status" value="1"/>
</dbReference>
<evidence type="ECO:0000259" key="1">
    <source>
        <dbReference type="Pfam" id="PF09331"/>
    </source>
</evidence>
<reference evidence="2 3" key="1">
    <citation type="submission" date="2020-09" db="EMBL/GenBank/DDBJ databases">
        <title>De no assembly of potato wild relative species, Solanum commersonii.</title>
        <authorList>
            <person name="Cho K."/>
        </authorList>
    </citation>
    <scope>NUCLEOTIDE SEQUENCE [LARGE SCALE GENOMIC DNA]</scope>
    <source>
        <strain evidence="2">LZ3.2</strain>
        <tissue evidence="2">Leaf</tissue>
    </source>
</reference>
<evidence type="ECO:0000313" key="2">
    <source>
        <dbReference type="EMBL" id="KAG5604440.1"/>
    </source>
</evidence>
<dbReference type="AlphaFoldDB" id="A0A9J5YX93"/>
<evidence type="ECO:0000313" key="3">
    <source>
        <dbReference type="Proteomes" id="UP000824120"/>
    </source>
</evidence>
<proteinExistence type="predicted"/>
<dbReference type="InterPro" id="IPR015410">
    <property type="entry name" value="DUF1985"/>
</dbReference>
<keyword evidence="3" id="KW-1185">Reference proteome</keyword>
<gene>
    <name evidence="2" type="ORF">H5410_025932</name>
</gene>
<feature type="domain" description="DUF1985" evidence="1">
    <location>
        <begin position="1"/>
        <end position="49"/>
    </location>
</feature>
<dbReference type="Proteomes" id="UP000824120">
    <property type="component" value="Chromosome 5"/>
</dbReference>
<sequence length="343" mass="39825">MALVYFIETFLLSAEPNNNFVLKLHFDLVETGEYKDYPWGNLCFRTLLKNCSHKLGKNPSSFKFGGFHLALQIWFYECCSKVDRLVATRICTTTPRILNWRTSYVEQYQAVDTFGMKNSDTVASVNEVDDSSGMNLSDTVSKYDVPGTSSTKTPTLDDFPPFTDTQMVALEPILNETVTPQLQMRIKNSGKKSAYTAVYDKLKPELDLGIVKVKKMDWFHIMVHDGRPWEDEHVDVIMYYLRKKANHSTNIRTRYVTTDSVFMSWCLYVYDSKMGDENHTKMVKQVVESIARMIPLFFSSIGYYGKRSDIQWHMEPAYFDKSEMEPLEYKLQRNIPQQHPDSK</sequence>
<accession>A0A9J5YX93</accession>
<dbReference type="OrthoDB" id="1295285at2759"/>
<name>A0A9J5YX93_SOLCO</name>
<dbReference type="Pfam" id="PF09331">
    <property type="entry name" value="DUF1985"/>
    <property type="match status" value="1"/>
</dbReference>
<dbReference type="EMBL" id="JACXVP010000005">
    <property type="protein sequence ID" value="KAG5604440.1"/>
    <property type="molecule type" value="Genomic_DNA"/>
</dbReference>
<protein>
    <recommendedName>
        <fullName evidence="1">DUF1985 domain-containing protein</fullName>
    </recommendedName>
</protein>
<organism evidence="2 3">
    <name type="scientific">Solanum commersonii</name>
    <name type="common">Commerson's wild potato</name>
    <name type="synonym">Commerson's nightshade</name>
    <dbReference type="NCBI Taxonomy" id="4109"/>
    <lineage>
        <taxon>Eukaryota</taxon>
        <taxon>Viridiplantae</taxon>
        <taxon>Streptophyta</taxon>
        <taxon>Embryophyta</taxon>
        <taxon>Tracheophyta</taxon>
        <taxon>Spermatophyta</taxon>
        <taxon>Magnoliopsida</taxon>
        <taxon>eudicotyledons</taxon>
        <taxon>Gunneridae</taxon>
        <taxon>Pentapetalae</taxon>
        <taxon>asterids</taxon>
        <taxon>lamiids</taxon>
        <taxon>Solanales</taxon>
        <taxon>Solanaceae</taxon>
        <taxon>Solanoideae</taxon>
        <taxon>Solaneae</taxon>
        <taxon>Solanum</taxon>
    </lineage>
</organism>